<accession>A0A433QUG5</accession>
<sequence>IKACFGETDIQSNRQVCAALTAGHWQLTAVIATLTKHLAEDRAKHRDTIQELEADIEARNTGIKVMEAEIKAKKELGDVFQLAA</sequence>
<evidence type="ECO:0000313" key="3">
    <source>
        <dbReference type="Proteomes" id="UP000274822"/>
    </source>
</evidence>
<comment type="caution">
    <text evidence="2">The sequence shown here is derived from an EMBL/GenBank/DDBJ whole genome shotgun (WGS) entry which is preliminary data.</text>
</comment>
<gene>
    <name evidence="2" type="ORF">BC938DRAFT_471936</name>
</gene>
<evidence type="ECO:0000256" key="1">
    <source>
        <dbReference type="SAM" id="Coils"/>
    </source>
</evidence>
<name>A0A433QUG5_9FUNG</name>
<feature type="non-terminal residue" evidence="2">
    <location>
        <position position="1"/>
    </location>
</feature>
<dbReference type="EMBL" id="RBNJ01001262">
    <property type="protein sequence ID" value="RUS33385.1"/>
    <property type="molecule type" value="Genomic_DNA"/>
</dbReference>
<keyword evidence="1" id="KW-0175">Coiled coil</keyword>
<dbReference type="AlphaFoldDB" id="A0A433QUG5"/>
<keyword evidence="3" id="KW-1185">Reference proteome</keyword>
<dbReference type="Proteomes" id="UP000274822">
    <property type="component" value="Unassembled WGS sequence"/>
</dbReference>
<protein>
    <submittedName>
        <fullName evidence="2">Uncharacterized protein</fullName>
    </submittedName>
</protein>
<reference evidence="2 3" key="1">
    <citation type="journal article" date="2018" name="New Phytol.">
        <title>Phylogenomics of Endogonaceae and evolution of mycorrhizas within Mucoromycota.</title>
        <authorList>
            <person name="Chang Y."/>
            <person name="Desiro A."/>
            <person name="Na H."/>
            <person name="Sandor L."/>
            <person name="Lipzen A."/>
            <person name="Clum A."/>
            <person name="Barry K."/>
            <person name="Grigoriev I.V."/>
            <person name="Martin F.M."/>
            <person name="Stajich J.E."/>
            <person name="Smith M.E."/>
            <person name="Bonito G."/>
            <person name="Spatafora J.W."/>
        </authorList>
    </citation>
    <scope>NUCLEOTIDE SEQUENCE [LARGE SCALE GENOMIC DNA]</scope>
    <source>
        <strain evidence="2 3">AD002</strain>
    </source>
</reference>
<organism evidence="2 3">
    <name type="scientific">Jimgerdemannia flammicorona</name>
    <dbReference type="NCBI Taxonomy" id="994334"/>
    <lineage>
        <taxon>Eukaryota</taxon>
        <taxon>Fungi</taxon>
        <taxon>Fungi incertae sedis</taxon>
        <taxon>Mucoromycota</taxon>
        <taxon>Mucoromycotina</taxon>
        <taxon>Endogonomycetes</taxon>
        <taxon>Endogonales</taxon>
        <taxon>Endogonaceae</taxon>
        <taxon>Jimgerdemannia</taxon>
    </lineage>
</organism>
<evidence type="ECO:0000313" key="2">
    <source>
        <dbReference type="EMBL" id="RUS33385.1"/>
    </source>
</evidence>
<feature type="coiled-coil region" evidence="1">
    <location>
        <begin position="35"/>
        <end position="69"/>
    </location>
</feature>
<proteinExistence type="predicted"/>